<dbReference type="WBParaSite" id="BXY_1092400.1">
    <property type="protein sequence ID" value="BXY_1092400.1"/>
    <property type="gene ID" value="BXY_1092400"/>
</dbReference>
<reference evidence="3" key="2">
    <citation type="submission" date="2020-08" db="EMBL/GenBank/DDBJ databases">
        <authorList>
            <person name="Kikuchi T."/>
        </authorList>
    </citation>
    <scope>NUCLEOTIDE SEQUENCE</scope>
    <source>
        <strain evidence="2">Ka4C1</strain>
    </source>
</reference>
<dbReference type="EMBL" id="CAJFCV020000002">
    <property type="protein sequence ID" value="CAG9093083.1"/>
    <property type="molecule type" value="Genomic_DNA"/>
</dbReference>
<dbReference type="Proteomes" id="UP000095284">
    <property type="component" value="Unplaced"/>
</dbReference>
<evidence type="ECO:0000313" key="2">
    <source>
        <dbReference type="EMBL" id="CAD5213684.1"/>
    </source>
</evidence>
<keyword evidence="1" id="KW-1133">Transmembrane helix</keyword>
<protein>
    <submittedName>
        <fullName evidence="2">(pine wood nematode) hypothetical protein</fullName>
    </submittedName>
</protein>
<keyword evidence="1" id="KW-0472">Membrane</keyword>
<evidence type="ECO:0000313" key="5">
    <source>
        <dbReference type="Proteomes" id="UP000659654"/>
    </source>
</evidence>
<evidence type="ECO:0000313" key="3">
    <source>
        <dbReference type="EMBL" id="CAG9093083.1"/>
    </source>
</evidence>
<proteinExistence type="predicted"/>
<dbReference type="Proteomes" id="UP000582659">
    <property type="component" value="Unassembled WGS sequence"/>
</dbReference>
<keyword evidence="5" id="KW-1185">Reference proteome</keyword>
<dbReference type="AlphaFoldDB" id="A0A1I7SD20"/>
<gene>
    <name evidence="2" type="ORF">BXYJ_LOCUS3153</name>
</gene>
<organism evidence="4 6">
    <name type="scientific">Bursaphelenchus xylophilus</name>
    <name type="common">Pinewood nematode worm</name>
    <name type="synonym">Aphelenchoides xylophilus</name>
    <dbReference type="NCBI Taxonomy" id="6326"/>
    <lineage>
        <taxon>Eukaryota</taxon>
        <taxon>Metazoa</taxon>
        <taxon>Ecdysozoa</taxon>
        <taxon>Nematoda</taxon>
        <taxon>Chromadorea</taxon>
        <taxon>Rhabditida</taxon>
        <taxon>Tylenchina</taxon>
        <taxon>Tylenchomorpha</taxon>
        <taxon>Aphelenchoidea</taxon>
        <taxon>Aphelenchoididae</taxon>
        <taxon>Bursaphelenchus</taxon>
    </lineage>
</organism>
<reference evidence="6" key="1">
    <citation type="submission" date="2016-11" db="UniProtKB">
        <authorList>
            <consortium name="WormBaseParasite"/>
        </authorList>
    </citation>
    <scope>IDENTIFICATION</scope>
</reference>
<sequence length="98" mass="11621">MSQTIDESDIIETTTIAVHEDTTLKVTIHDPCCVSSGTGYALLYVFIVFVLFLMCFWSCWLYCVRHYVKRDCQLKIEKRKERILQLEERRRPDLARCK</sequence>
<name>A0A1I7SD20_BURXY</name>
<evidence type="ECO:0000313" key="6">
    <source>
        <dbReference type="WBParaSite" id="BXY_1092400.1"/>
    </source>
</evidence>
<dbReference type="SMR" id="A0A1I7SD20"/>
<evidence type="ECO:0000256" key="1">
    <source>
        <dbReference type="SAM" id="Phobius"/>
    </source>
</evidence>
<dbReference type="EMBL" id="CAJFDI010000002">
    <property type="protein sequence ID" value="CAD5213684.1"/>
    <property type="molecule type" value="Genomic_DNA"/>
</dbReference>
<dbReference type="Proteomes" id="UP000659654">
    <property type="component" value="Unassembled WGS sequence"/>
</dbReference>
<feature type="transmembrane region" description="Helical" evidence="1">
    <location>
        <begin position="41"/>
        <end position="63"/>
    </location>
</feature>
<keyword evidence="1" id="KW-0812">Transmembrane</keyword>
<evidence type="ECO:0000313" key="4">
    <source>
        <dbReference type="Proteomes" id="UP000095284"/>
    </source>
</evidence>
<accession>A0A1I7SD20</accession>